<dbReference type="Proteomes" id="UP000499080">
    <property type="component" value="Unassembled WGS sequence"/>
</dbReference>
<dbReference type="EMBL" id="BGPR01004403">
    <property type="protein sequence ID" value="GBM99273.1"/>
    <property type="molecule type" value="Genomic_DNA"/>
</dbReference>
<dbReference type="Pfam" id="PF25597">
    <property type="entry name" value="SH3_retrovirus"/>
    <property type="match status" value="1"/>
</dbReference>
<proteinExistence type="predicted"/>
<organism evidence="2 3">
    <name type="scientific">Araneus ventricosus</name>
    <name type="common">Orbweaver spider</name>
    <name type="synonym">Epeira ventricosa</name>
    <dbReference type="NCBI Taxonomy" id="182803"/>
    <lineage>
        <taxon>Eukaryota</taxon>
        <taxon>Metazoa</taxon>
        <taxon>Ecdysozoa</taxon>
        <taxon>Arthropoda</taxon>
        <taxon>Chelicerata</taxon>
        <taxon>Arachnida</taxon>
        <taxon>Araneae</taxon>
        <taxon>Araneomorphae</taxon>
        <taxon>Entelegynae</taxon>
        <taxon>Araneoidea</taxon>
        <taxon>Araneidae</taxon>
        <taxon>Araneus</taxon>
    </lineage>
</organism>
<evidence type="ECO:0000313" key="2">
    <source>
        <dbReference type="EMBL" id="GBM99273.1"/>
    </source>
</evidence>
<dbReference type="InterPro" id="IPR057670">
    <property type="entry name" value="SH3_retrovirus"/>
</dbReference>
<reference evidence="2 3" key="1">
    <citation type="journal article" date="2019" name="Sci. Rep.">
        <title>Orb-weaving spider Araneus ventricosus genome elucidates the spidroin gene catalogue.</title>
        <authorList>
            <person name="Kono N."/>
            <person name="Nakamura H."/>
            <person name="Ohtoshi R."/>
            <person name="Moran D.A.P."/>
            <person name="Shinohara A."/>
            <person name="Yoshida Y."/>
            <person name="Fujiwara M."/>
            <person name="Mori M."/>
            <person name="Tomita M."/>
            <person name="Arakawa K."/>
        </authorList>
    </citation>
    <scope>NUCLEOTIDE SEQUENCE [LARGE SCALE GENOMIC DNA]</scope>
</reference>
<evidence type="ECO:0000259" key="1">
    <source>
        <dbReference type="Pfam" id="PF25597"/>
    </source>
</evidence>
<dbReference type="AlphaFoldDB" id="A0A4Y2K955"/>
<keyword evidence="3" id="KW-1185">Reference proteome</keyword>
<sequence>MRAKLGIMMGYALHTKGYRIWLKDENKLIETINVRFDENTKRIEASQNSNRHPKFDFTISDYSDYEDDLDTVIDSLFGLLIQEKSSESPSISREEPSTSTDSSLIPEIKWIRKTGREVIGADIYYGIEGKATHLKSFNEIEQYFRVQKIHFGVGLGQAGQYLIVGVRFRFSLSADDHRIRVWKQRSQRFNPAYMCRQRPTAVEPGVAILGAIFWDCLSPLVVLHGILTSLIGSKAPHKAKYGRETDLKQVP</sequence>
<gene>
    <name evidence="2" type="ORF">AVEN_80605_1</name>
</gene>
<protein>
    <recommendedName>
        <fullName evidence="1">Retroviral polymerase SH3-like domain-containing protein</fullName>
    </recommendedName>
</protein>
<comment type="caution">
    <text evidence="2">The sequence shown here is derived from an EMBL/GenBank/DDBJ whole genome shotgun (WGS) entry which is preliminary data.</text>
</comment>
<feature type="domain" description="Retroviral polymerase SH3-like" evidence="1">
    <location>
        <begin position="2"/>
        <end position="41"/>
    </location>
</feature>
<accession>A0A4Y2K955</accession>
<name>A0A4Y2K955_ARAVE</name>
<evidence type="ECO:0000313" key="3">
    <source>
        <dbReference type="Proteomes" id="UP000499080"/>
    </source>
</evidence>